<name>A0ACB7S563_HYAAI</name>
<dbReference type="Proteomes" id="UP000821845">
    <property type="component" value="Chromosome 5"/>
</dbReference>
<evidence type="ECO:0000313" key="2">
    <source>
        <dbReference type="Proteomes" id="UP000821845"/>
    </source>
</evidence>
<keyword evidence="2" id="KW-1185">Reference proteome</keyword>
<protein>
    <submittedName>
        <fullName evidence="1">Uncharacterized protein</fullName>
    </submittedName>
</protein>
<accession>A0ACB7S563</accession>
<comment type="caution">
    <text evidence="1">The sequence shown here is derived from an EMBL/GenBank/DDBJ whole genome shotgun (WGS) entry which is preliminary data.</text>
</comment>
<reference evidence="1" key="1">
    <citation type="submission" date="2020-05" db="EMBL/GenBank/DDBJ databases">
        <title>Large-scale comparative analyses of tick genomes elucidate their genetic diversity and vector capacities.</title>
        <authorList>
            <person name="Jia N."/>
            <person name="Wang J."/>
            <person name="Shi W."/>
            <person name="Du L."/>
            <person name="Sun Y."/>
            <person name="Zhan W."/>
            <person name="Jiang J."/>
            <person name="Wang Q."/>
            <person name="Zhang B."/>
            <person name="Ji P."/>
            <person name="Sakyi L.B."/>
            <person name="Cui X."/>
            <person name="Yuan T."/>
            <person name="Jiang B."/>
            <person name="Yang W."/>
            <person name="Lam T.T.-Y."/>
            <person name="Chang Q."/>
            <person name="Ding S."/>
            <person name="Wang X."/>
            <person name="Zhu J."/>
            <person name="Ruan X."/>
            <person name="Zhao L."/>
            <person name="Wei J."/>
            <person name="Que T."/>
            <person name="Du C."/>
            <person name="Cheng J."/>
            <person name="Dai P."/>
            <person name="Han X."/>
            <person name="Huang E."/>
            <person name="Gao Y."/>
            <person name="Liu J."/>
            <person name="Shao H."/>
            <person name="Ye R."/>
            <person name="Li L."/>
            <person name="Wei W."/>
            <person name="Wang X."/>
            <person name="Wang C."/>
            <person name="Yang T."/>
            <person name="Huo Q."/>
            <person name="Li W."/>
            <person name="Guo W."/>
            <person name="Chen H."/>
            <person name="Zhou L."/>
            <person name="Ni X."/>
            <person name="Tian J."/>
            <person name="Zhou Y."/>
            <person name="Sheng Y."/>
            <person name="Liu T."/>
            <person name="Pan Y."/>
            <person name="Xia L."/>
            <person name="Li J."/>
            <person name="Zhao F."/>
            <person name="Cao W."/>
        </authorList>
    </citation>
    <scope>NUCLEOTIDE SEQUENCE</scope>
    <source>
        <strain evidence="1">Hyas-2018</strain>
    </source>
</reference>
<evidence type="ECO:0000313" key="1">
    <source>
        <dbReference type="EMBL" id="KAH6930013.1"/>
    </source>
</evidence>
<proteinExistence type="predicted"/>
<gene>
    <name evidence="1" type="ORF">HPB50_007959</name>
</gene>
<organism evidence="1 2">
    <name type="scientific">Hyalomma asiaticum</name>
    <name type="common">Tick</name>
    <dbReference type="NCBI Taxonomy" id="266040"/>
    <lineage>
        <taxon>Eukaryota</taxon>
        <taxon>Metazoa</taxon>
        <taxon>Ecdysozoa</taxon>
        <taxon>Arthropoda</taxon>
        <taxon>Chelicerata</taxon>
        <taxon>Arachnida</taxon>
        <taxon>Acari</taxon>
        <taxon>Parasitiformes</taxon>
        <taxon>Ixodida</taxon>
        <taxon>Ixodoidea</taxon>
        <taxon>Ixodidae</taxon>
        <taxon>Hyalomminae</taxon>
        <taxon>Hyalomma</taxon>
    </lineage>
</organism>
<dbReference type="EMBL" id="CM023485">
    <property type="protein sequence ID" value="KAH6930013.1"/>
    <property type="molecule type" value="Genomic_DNA"/>
</dbReference>
<sequence>MKTASEAADHLNVLISVPRQVSRQAHRQNYGIQSPEEYYRVAIYVPYLDSLTASLARRFSESNAKSFKLLQLHPAKMKCLSSVEFHAIAEDLQGFYGIENFKEEGISWYEMWRNKTGDPSQITYAELLLQAKPFFPAVAKAIEVALALPVTTCTVERSFSTMRRLSPSVGKYSSCTGTGGRTASQGAPRILDQPSPHFGSQPPSSFPTHAAAGLRYAAAQA</sequence>